<name>A0ACC2XRM3_9TREE</name>
<proteinExistence type="predicted"/>
<gene>
    <name evidence="1" type="ORF">QFC24_002397</name>
</gene>
<evidence type="ECO:0000313" key="2">
    <source>
        <dbReference type="Proteomes" id="UP001234202"/>
    </source>
</evidence>
<accession>A0ACC2XRM3</accession>
<evidence type="ECO:0000313" key="1">
    <source>
        <dbReference type="EMBL" id="KAJ9126124.1"/>
    </source>
</evidence>
<dbReference type="EMBL" id="JASBWV010000006">
    <property type="protein sequence ID" value="KAJ9126124.1"/>
    <property type="molecule type" value="Genomic_DNA"/>
</dbReference>
<sequence length="1302" mass="143794">MLPQQQQQSIPVRQQIIDSLFNKIGPDGQREETLIAHLKVWEDATPGTMVGPTDMDGRKQRYLMLAVRRSGKVYLHKAKRNQNMSFSKGKTWNLEDLRAVEVLDHNFFALTMTSRTYTWQSERLQEQHAFLQNIIRVYAKYTRGKTPQLIGIDFQETQQSAIITGSQNPLSPTNMIKPLPTQQSLQPPSSRDRQDSQSSQGSGSASGSGSRAPSYSTARGSEDRSSAPRVQPGTQQVGAMPSYMESRQSPSPAPQQAIQQNYSMQPQQQHQHSYQSSVEYSASQQQQQQHSRMASNTSASSRHVPQALSGLPQSTSQRTLTQGQEMPTLIARSPSPSYAEQRSTQPSSQGRYTAVQQDHSEQRSTGPSANAGTNVQEKSRDLSQIPSPPPEMMVEPPTPNPDGDVATMERIQAVGNRDRQGVTQDSPIPAGYRIDGKSPPSPSRAPAQNGSNSYQSGTNATKQRARLPQIVTTTPDPSTQPKPGLAPNPAPAVNSSESTSLQPIDRRAHIRRASVHQPTQLSTGYSRDVLLRSSFAVSGTAAALLDDSAQGEKALEDETLANVEELLEGFDWGTIGAPGRGEPSAASATEVFERRLLDELNALEAANIHAFLESDDRIAAVLDGIDQTLLELESMDSNITAYKMHLGSVSDDIAYIESQNRGLQVQTANQRALLTSIEQLIQIVQVNPDELRALTQESLETEKGISSLERALSSLYKALLVGRGGGDMAAAIERTQEYETHNRQFCSRLTEYLFIMFKFQCEMALTAAATALKNPTPTIPEHAQLEDKLGKYCGLVLYMKEMDEERYQKLCANYFSSVADLHNKEVKGYLTALISKLKRANEDDKNDGSFSVALTAQSQKGGAIVRSKTMMDNLRRNDAKKGKRNEGEMKASQATLLSEISSSVTKEEAFVGDFLHTADAAITFADYMDMEFYFRRQASTQASQLSPATVKLRRSAMDLIFGFLDGELQIWIEGALQKEPIQVFGMMAACEKIMIEQEETETVFFANIMQFQAQRLQHMVEKFMAEQIRAIEATKLTVKKRKGVTIFIRHFPTFVERIEQQLVGANESSTRDVANAAYEQVVNTMLETLQHMAKLDRTDLAGIGDDKGQLNYFIIMIENMHAFVGDISKLELPVLNPYLEKAQTLYNENMNAYISAILRRSFGKAMDFFDGVHRQLETMTPMEVTSSPAYNKSALKRAVKDISSQKELRKALEALAKRIEKHYSLADDPESTDSSAGQGGHLGGADVLIGTVWAACERILGDSVKKWQAAMASVYADAAASGVGLEYGPAEVDALFKKLKPV</sequence>
<dbReference type="Proteomes" id="UP001234202">
    <property type="component" value="Unassembled WGS sequence"/>
</dbReference>
<reference evidence="1" key="1">
    <citation type="submission" date="2023-04" db="EMBL/GenBank/DDBJ databases">
        <title>Draft Genome sequencing of Naganishia species isolated from polar environments using Oxford Nanopore Technology.</title>
        <authorList>
            <person name="Leo P."/>
            <person name="Venkateswaran K."/>
        </authorList>
    </citation>
    <scope>NUCLEOTIDE SEQUENCE</scope>
    <source>
        <strain evidence="1">DBVPG 5303</strain>
    </source>
</reference>
<comment type="caution">
    <text evidence="1">The sequence shown here is derived from an EMBL/GenBank/DDBJ whole genome shotgun (WGS) entry which is preliminary data.</text>
</comment>
<keyword evidence="2" id="KW-1185">Reference proteome</keyword>
<protein>
    <submittedName>
        <fullName evidence="1">Uncharacterized protein</fullName>
    </submittedName>
</protein>
<organism evidence="1 2">
    <name type="scientific">Naganishia onofrii</name>
    <dbReference type="NCBI Taxonomy" id="1851511"/>
    <lineage>
        <taxon>Eukaryota</taxon>
        <taxon>Fungi</taxon>
        <taxon>Dikarya</taxon>
        <taxon>Basidiomycota</taxon>
        <taxon>Agaricomycotina</taxon>
        <taxon>Tremellomycetes</taxon>
        <taxon>Filobasidiales</taxon>
        <taxon>Filobasidiaceae</taxon>
        <taxon>Naganishia</taxon>
    </lineage>
</organism>